<gene>
    <name evidence="2" type="ORF">UCDDS831_g08814</name>
</gene>
<evidence type="ECO:0000313" key="3">
    <source>
        <dbReference type="Proteomes" id="UP000034182"/>
    </source>
</evidence>
<evidence type="ECO:0000313" key="2">
    <source>
        <dbReference type="EMBL" id="KKY13632.1"/>
    </source>
</evidence>
<dbReference type="InterPro" id="IPR027974">
    <property type="entry name" value="DUF4470"/>
</dbReference>
<proteinExistence type="predicted"/>
<dbReference type="Pfam" id="PF14737">
    <property type="entry name" value="DUF4470"/>
    <property type="match status" value="1"/>
</dbReference>
<dbReference type="AlphaFoldDB" id="A0A0G2DRJ8"/>
<reference evidence="2 3" key="2">
    <citation type="submission" date="2015-05" db="EMBL/GenBank/DDBJ databases">
        <title>Distinctive expansion of gene families associated with plant cell wall degradation and secondary metabolism in the genomes of grapevine trunk pathogens.</title>
        <authorList>
            <person name="Lawrence D.P."/>
            <person name="Travadon R."/>
            <person name="Rolshausen P.E."/>
            <person name="Baumgartner K."/>
        </authorList>
    </citation>
    <scope>NUCLEOTIDE SEQUENCE [LARGE SCALE GENOMIC DNA]</scope>
    <source>
        <strain evidence="2">DS831</strain>
    </source>
</reference>
<accession>A0A0G2DRJ8</accession>
<name>A0A0G2DRJ8_9PEZI</name>
<feature type="domain" description="DUF4470" evidence="1">
    <location>
        <begin position="16"/>
        <end position="107"/>
    </location>
</feature>
<comment type="caution">
    <text evidence="2">The sequence shown here is derived from an EMBL/GenBank/DDBJ whole genome shotgun (WGS) entry which is preliminary data.</text>
</comment>
<organism evidence="2 3">
    <name type="scientific">Diplodia seriata</name>
    <dbReference type="NCBI Taxonomy" id="420778"/>
    <lineage>
        <taxon>Eukaryota</taxon>
        <taxon>Fungi</taxon>
        <taxon>Dikarya</taxon>
        <taxon>Ascomycota</taxon>
        <taxon>Pezizomycotina</taxon>
        <taxon>Dothideomycetes</taxon>
        <taxon>Dothideomycetes incertae sedis</taxon>
        <taxon>Botryosphaeriales</taxon>
        <taxon>Botryosphaeriaceae</taxon>
        <taxon>Diplodia</taxon>
    </lineage>
</organism>
<protein>
    <submittedName>
        <fullName evidence="2">Putative mynd finger family protein</fullName>
    </submittedName>
</protein>
<evidence type="ECO:0000259" key="1">
    <source>
        <dbReference type="Pfam" id="PF14737"/>
    </source>
</evidence>
<reference evidence="2 3" key="1">
    <citation type="submission" date="2015-03" db="EMBL/GenBank/DDBJ databases">
        <authorList>
            <person name="Morales-Cruz A."/>
            <person name="Amrine K.C."/>
            <person name="Cantu D."/>
        </authorList>
    </citation>
    <scope>NUCLEOTIDE SEQUENCE [LARGE SCALE GENOMIC DNA]</scope>
    <source>
        <strain evidence="2">DS831</strain>
    </source>
</reference>
<dbReference type="EMBL" id="LAQI01000271">
    <property type="protein sequence ID" value="KKY13632.1"/>
    <property type="molecule type" value="Genomic_DNA"/>
</dbReference>
<sequence length="279" mass="30505">MFYPAYVDLAAAFFYPLGNTPAACLTQHLPPELPARVLALGCGDARNVLFTAYCEAARADARPIDITSCDLQRAVIARNILLFSLILDDRDGRNQHAIWSIYYHQFLDSASFELLQRHAKTLTETSSSLDEWHRGPHGSCLRVCDSATLAAVHEVWLSYVNADARPSRAEFERAKQAQEAIGGAGINYWRSGTTDGPGATAKTDVPNPMFSGQMDNLTLHYGTDPLLGFHLATAYLPLTHASPLNPNQVQHGLGLDPLVKTARLQFEACGIVGLTCQTH</sequence>
<dbReference type="Proteomes" id="UP000034182">
    <property type="component" value="Unassembled WGS sequence"/>
</dbReference>